<organism evidence="8 9">
    <name type="scientific">Arenibacter nanhaiticus</name>
    <dbReference type="NCBI Taxonomy" id="558155"/>
    <lineage>
        <taxon>Bacteria</taxon>
        <taxon>Pseudomonadati</taxon>
        <taxon>Bacteroidota</taxon>
        <taxon>Flavobacteriia</taxon>
        <taxon>Flavobacteriales</taxon>
        <taxon>Flavobacteriaceae</taxon>
        <taxon>Arenibacter</taxon>
    </lineage>
</organism>
<dbReference type="PROSITE" id="PS51257">
    <property type="entry name" value="PROKAR_LIPOPROTEIN"/>
    <property type="match status" value="1"/>
</dbReference>
<feature type="domain" description="SusD-like N-terminal" evidence="7">
    <location>
        <begin position="82"/>
        <end position="223"/>
    </location>
</feature>
<feature type="domain" description="RagB/SusD" evidence="6">
    <location>
        <begin position="268"/>
        <end position="553"/>
    </location>
</feature>
<dbReference type="Pfam" id="PF14322">
    <property type="entry name" value="SusD-like_3"/>
    <property type="match status" value="1"/>
</dbReference>
<evidence type="ECO:0000313" key="9">
    <source>
        <dbReference type="Proteomes" id="UP000184231"/>
    </source>
</evidence>
<evidence type="ECO:0000259" key="6">
    <source>
        <dbReference type="Pfam" id="PF07980"/>
    </source>
</evidence>
<proteinExistence type="inferred from homology"/>
<dbReference type="InterPro" id="IPR033985">
    <property type="entry name" value="SusD-like_N"/>
</dbReference>
<evidence type="ECO:0000256" key="1">
    <source>
        <dbReference type="ARBA" id="ARBA00004442"/>
    </source>
</evidence>
<dbReference type="OrthoDB" id="5694214at2"/>
<dbReference type="AlphaFoldDB" id="A0A1M6CBW1"/>
<dbReference type="RefSeq" id="WP_072763215.1">
    <property type="nucleotide sequence ID" value="NZ_FQYX01000003.1"/>
</dbReference>
<dbReference type="InterPro" id="IPR011990">
    <property type="entry name" value="TPR-like_helical_dom_sf"/>
</dbReference>
<keyword evidence="4" id="KW-0472">Membrane</keyword>
<gene>
    <name evidence="8" type="ORF">SAMN04487911_103152</name>
</gene>
<accession>A0A1M6CBW1</accession>
<dbReference type="SUPFAM" id="SSF48452">
    <property type="entry name" value="TPR-like"/>
    <property type="match status" value="1"/>
</dbReference>
<keyword evidence="5" id="KW-0998">Cell outer membrane</keyword>
<evidence type="ECO:0000313" key="8">
    <source>
        <dbReference type="EMBL" id="SHI58502.1"/>
    </source>
</evidence>
<keyword evidence="9" id="KW-1185">Reference proteome</keyword>
<evidence type="ECO:0000259" key="7">
    <source>
        <dbReference type="Pfam" id="PF14322"/>
    </source>
</evidence>
<evidence type="ECO:0000256" key="5">
    <source>
        <dbReference type="ARBA" id="ARBA00023237"/>
    </source>
</evidence>
<dbReference type="Proteomes" id="UP000184231">
    <property type="component" value="Unassembled WGS sequence"/>
</dbReference>
<name>A0A1M6CBW1_9FLAO</name>
<comment type="subcellular location">
    <subcellularLocation>
        <location evidence="1">Cell outer membrane</location>
    </subcellularLocation>
</comment>
<evidence type="ECO:0000256" key="4">
    <source>
        <dbReference type="ARBA" id="ARBA00023136"/>
    </source>
</evidence>
<reference evidence="9" key="1">
    <citation type="submission" date="2016-11" db="EMBL/GenBank/DDBJ databases">
        <authorList>
            <person name="Varghese N."/>
            <person name="Submissions S."/>
        </authorList>
    </citation>
    <scope>NUCLEOTIDE SEQUENCE [LARGE SCALE GENOMIC DNA]</scope>
    <source>
        <strain evidence="9">CGMCC 1.8863</strain>
    </source>
</reference>
<evidence type="ECO:0000256" key="3">
    <source>
        <dbReference type="ARBA" id="ARBA00022729"/>
    </source>
</evidence>
<dbReference type="Gene3D" id="1.25.40.390">
    <property type="match status" value="1"/>
</dbReference>
<dbReference type="Pfam" id="PF07980">
    <property type="entry name" value="SusD_RagB"/>
    <property type="match status" value="1"/>
</dbReference>
<dbReference type="GO" id="GO:0009279">
    <property type="term" value="C:cell outer membrane"/>
    <property type="evidence" value="ECO:0007669"/>
    <property type="project" value="UniProtKB-SubCell"/>
</dbReference>
<comment type="similarity">
    <text evidence="2">Belongs to the SusD family.</text>
</comment>
<dbReference type="InterPro" id="IPR012944">
    <property type="entry name" value="SusD_RagB_dom"/>
</dbReference>
<sequence>MKKNKILNLFSPVLGLLLLIFTGCSEEFVETQPTASVTSEAVFSSYNNTNIFLNGIYGRIGGDFWFGYDPQSNWSDDSMTTFGWVTSRNAIARRDYSTSNAPVGNGTWTNSYGNIRRTNLLINGVLEAPEGTYSEEEKNHLIGQAKFLRAYFYFNLAKSFGGVPLIDKVLSRTSGEDIAFPRSSYEETIDFIVKDCMDAAQLLPEFWSNDGSTRASKGAALALKADAELFSERWGDCVQTCQDIFSLGYGIVEDYESLFRPKTEDNEEVIFDIEFNESRAHDAEVFLSPRVDPLTGVAAGWGHLLPTQQLVDAYEFKDGSEGDDPAHADDPYTGRDNRFYASILYDNSDWRGGKIFTRFDPTVQQGTFSNSFDENHTHQGTLTGYYFKKYLDPEVVPSETTYYGKSVGTTNAIIYRYAEILLMYAEAKNELSGPDGTVYEAVNRLRERGGLMPLSGLSQSEMREKIRNERRVELAFEGDKRYWDIIRWKIGGEVLNQSKQGMRIEEEPDGSLVHKRVDAFGGEMRFNEPRDYLFPIPEQAIEVNPKLEQNPNW</sequence>
<dbReference type="EMBL" id="FQYX01000003">
    <property type="protein sequence ID" value="SHI58502.1"/>
    <property type="molecule type" value="Genomic_DNA"/>
</dbReference>
<dbReference type="CDD" id="cd08977">
    <property type="entry name" value="SusD"/>
    <property type="match status" value="1"/>
</dbReference>
<protein>
    <submittedName>
        <fullName evidence="8">Starch-binding associating with outer membrane</fullName>
    </submittedName>
</protein>
<evidence type="ECO:0000256" key="2">
    <source>
        <dbReference type="ARBA" id="ARBA00006275"/>
    </source>
</evidence>
<dbReference type="STRING" id="558155.SAMN04487911_103152"/>
<keyword evidence="3" id="KW-0732">Signal</keyword>